<evidence type="ECO:0000313" key="3">
    <source>
        <dbReference type="Proteomes" id="UP000887013"/>
    </source>
</evidence>
<protein>
    <submittedName>
        <fullName evidence="2">Uncharacterized protein</fullName>
    </submittedName>
</protein>
<sequence>MASHHPPISGCRAQADGINWPQMQLQEAADFISEGLRTGECATQGRRESSILCSRRKKKEKRKIADGGRQNEGGSRGKEREKKKNARGKEHAA</sequence>
<comment type="caution">
    <text evidence="2">The sequence shown here is derived from an EMBL/GenBank/DDBJ whole genome shotgun (WGS) entry which is preliminary data.</text>
</comment>
<feature type="compositionally biased region" description="Basic and acidic residues" evidence="1">
    <location>
        <begin position="75"/>
        <end position="93"/>
    </location>
</feature>
<dbReference type="Proteomes" id="UP000887013">
    <property type="component" value="Unassembled WGS sequence"/>
</dbReference>
<dbReference type="OrthoDB" id="6436946at2759"/>
<reference evidence="2" key="1">
    <citation type="submission" date="2020-08" db="EMBL/GenBank/DDBJ databases">
        <title>Multicomponent nature underlies the extraordinary mechanical properties of spider dragline silk.</title>
        <authorList>
            <person name="Kono N."/>
            <person name="Nakamura H."/>
            <person name="Mori M."/>
            <person name="Yoshida Y."/>
            <person name="Ohtoshi R."/>
            <person name="Malay A.D."/>
            <person name="Moran D.A.P."/>
            <person name="Tomita M."/>
            <person name="Numata K."/>
            <person name="Arakawa K."/>
        </authorList>
    </citation>
    <scope>NUCLEOTIDE SEQUENCE</scope>
</reference>
<evidence type="ECO:0000313" key="2">
    <source>
        <dbReference type="EMBL" id="GFT47606.1"/>
    </source>
</evidence>
<accession>A0A8X6P3N3</accession>
<dbReference type="EMBL" id="BMAW01016158">
    <property type="protein sequence ID" value="GFT47606.1"/>
    <property type="molecule type" value="Genomic_DNA"/>
</dbReference>
<dbReference type="AlphaFoldDB" id="A0A8X6P3N3"/>
<evidence type="ECO:0000256" key="1">
    <source>
        <dbReference type="SAM" id="MobiDB-lite"/>
    </source>
</evidence>
<feature type="region of interest" description="Disordered" evidence="1">
    <location>
        <begin position="43"/>
        <end position="93"/>
    </location>
</feature>
<keyword evidence="3" id="KW-1185">Reference proteome</keyword>
<organism evidence="2 3">
    <name type="scientific">Nephila pilipes</name>
    <name type="common">Giant wood spider</name>
    <name type="synonym">Nephila maculata</name>
    <dbReference type="NCBI Taxonomy" id="299642"/>
    <lineage>
        <taxon>Eukaryota</taxon>
        <taxon>Metazoa</taxon>
        <taxon>Ecdysozoa</taxon>
        <taxon>Arthropoda</taxon>
        <taxon>Chelicerata</taxon>
        <taxon>Arachnida</taxon>
        <taxon>Araneae</taxon>
        <taxon>Araneomorphae</taxon>
        <taxon>Entelegynae</taxon>
        <taxon>Araneoidea</taxon>
        <taxon>Nephilidae</taxon>
        <taxon>Nephila</taxon>
    </lineage>
</organism>
<gene>
    <name evidence="2" type="ORF">NPIL_441071</name>
</gene>
<proteinExistence type="predicted"/>
<name>A0A8X6P3N3_NEPPI</name>